<accession>A0ABW6RJH8</accession>
<organism evidence="2 3">
    <name type="scientific">Streptomyces flavidovirens</name>
    <dbReference type="NCBI Taxonomy" id="67298"/>
    <lineage>
        <taxon>Bacteria</taxon>
        <taxon>Bacillati</taxon>
        <taxon>Actinomycetota</taxon>
        <taxon>Actinomycetes</taxon>
        <taxon>Kitasatosporales</taxon>
        <taxon>Streptomycetaceae</taxon>
        <taxon>Streptomyces</taxon>
    </lineage>
</organism>
<gene>
    <name evidence="2" type="ORF">ACFYWW_21880</name>
</gene>
<evidence type="ECO:0000256" key="1">
    <source>
        <dbReference type="SAM" id="SignalP"/>
    </source>
</evidence>
<dbReference type="InterPro" id="IPR015943">
    <property type="entry name" value="WD40/YVTN_repeat-like_dom_sf"/>
</dbReference>
<name>A0ABW6RJH8_9ACTN</name>
<evidence type="ECO:0000313" key="2">
    <source>
        <dbReference type="EMBL" id="MFF3341352.1"/>
    </source>
</evidence>
<dbReference type="InterPro" id="IPR051200">
    <property type="entry name" value="Host-pathogen_enzymatic-act"/>
</dbReference>
<dbReference type="PANTHER" id="PTHR47197:SF3">
    <property type="entry name" value="DIHYDRO-HEME D1 DEHYDROGENASE"/>
    <property type="match status" value="1"/>
</dbReference>
<proteinExistence type="predicted"/>
<feature type="signal peptide" evidence="1">
    <location>
        <begin position="1"/>
        <end position="40"/>
    </location>
</feature>
<protein>
    <submittedName>
        <fullName evidence="2">Uncharacterized protein</fullName>
    </submittedName>
</protein>
<sequence>MHAVVSSRAVRGGVRGRRARWVTAALAVAALTSGASVAVAAPAAAAQAPEASAQDPLHCPSAACSRAARNMGQPSDTALDSTGKTLYVADDSGAGTLWKVDAATGKKSEDPVATGIGSAEIALADDHTAYLADFNSDKLWRVNLDTGQKHEITTVKNPESMVLDGHGHAYVASGAGSYTLYRIDLTEEEMPEDQRKQIVTDRVGDLTGLALDGQGNAYVTDFTGGILYKVSQATGRKTKIADVPRANYIALDGHGHAYLTSRTEDGVLYRVDLTKEPGTATAEKVVTGLGNPYSVHLDHAGNALITDRTGGNVWRVSHLDGGAPPPPPPGETKVELHPVAHITAVPGGSAVPRVNVTNTGGKRIGNQDVRLKLGPEGVKWGFNVVYQDRDGRTVETPCRVVEGDPGTSLCKDVPLNLDPGQSVELRTEVGTSRGLKPCDMPSITWSIAGTSAKSDWVMKNEDGSPSRC</sequence>
<reference evidence="2 3" key="1">
    <citation type="submission" date="2024-10" db="EMBL/GenBank/DDBJ databases">
        <title>The Natural Products Discovery Center: Release of the First 8490 Sequenced Strains for Exploring Actinobacteria Biosynthetic Diversity.</title>
        <authorList>
            <person name="Kalkreuter E."/>
            <person name="Kautsar S.A."/>
            <person name="Yang D."/>
            <person name="Bader C.D."/>
            <person name="Teijaro C.N."/>
            <person name="Fluegel L."/>
            <person name="Davis C.M."/>
            <person name="Simpson J.R."/>
            <person name="Lauterbach L."/>
            <person name="Steele A.D."/>
            <person name="Gui C."/>
            <person name="Meng S."/>
            <person name="Li G."/>
            <person name="Viehrig K."/>
            <person name="Ye F."/>
            <person name="Su P."/>
            <person name="Kiefer A.F."/>
            <person name="Nichols A."/>
            <person name="Cepeda A.J."/>
            <person name="Yan W."/>
            <person name="Fan B."/>
            <person name="Jiang Y."/>
            <person name="Adhikari A."/>
            <person name="Zheng C.-J."/>
            <person name="Schuster L."/>
            <person name="Cowan T.M."/>
            <person name="Smanski M.J."/>
            <person name="Chevrette M.G."/>
            <person name="De Carvalho L.P.S."/>
            <person name="Shen B."/>
        </authorList>
    </citation>
    <scope>NUCLEOTIDE SEQUENCE [LARGE SCALE GENOMIC DNA]</scope>
    <source>
        <strain evidence="2 3">NPDC003029</strain>
    </source>
</reference>
<evidence type="ECO:0000313" key="3">
    <source>
        <dbReference type="Proteomes" id="UP001601976"/>
    </source>
</evidence>
<dbReference type="Proteomes" id="UP001601976">
    <property type="component" value="Unassembled WGS sequence"/>
</dbReference>
<dbReference type="EMBL" id="JBIAPK010000006">
    <property type="protein sequence ID" value="MFF3341352.1"/>
    <property type="molecule type" value="Genomic_DNA"/>
</dbReference>
<comment type="caution">
    <text evidence="2">The sequence shown here is derived from an EMBL/GenBank/DDBJ whole genome shotgun (WGS) entry which is preliminary data.</text>
</comment>
<dbReference type="PANTHER" id="PTHR47197">
    <property type="entry name" value="PROTEIN NIRF"/>
    <property type="match status" value="1"/>
</dbReference>
<dbReference type="InterPro" id="IPR011042">
    <property type="entry name" value="6-blade_b-propeller_TolB-like"/>
</dbReference>
<dbReference type="RefSeq" id="WP_387896519.1">
    <property type="nucleotide sequence ID" value="NZ_JBIAPK010000006.1"/>
</dbReference>
<dbReference type="SUPFAM" id="SSF63829">
    <property type="entry name" value="Calcium-dependent phosphotriesterase"/>
    <property type="match status" value="1"/>
</dbReference>
<dbReference type="Gene3D" id="2.130.10.10">
    <property type="entry name" value="YVTN repeat-like/Quinoprotein amine dehydrogenase"/>
    <property type="match status" value="1"/>
</dbReference>
<keyword evidence="3" id="KW-1185">Reference proteome</keyword>
<keyword evidence="1" id="KW-0732">Signal</keyword>
<feature type="chain" id="PRO_5047109798" evidence="1">
    <location>
        <begin position="41"/>
        <end position="468"/>
    </location>
</feature>
<dbReference type="Gene3D" id="2.120.10.30">
    <property type="entry name" value="TolB, C-terminal domain"/>
    <property type="match status" value="1"/>
</dbReference>